<dbReference type="GO" id="GO:0005829">
    <property type="term" value="C:cytosol"/>
    <property type="evidence" value="ECO:0007669"/>
    <property type="project" value="TreeGrafter"/>
</dbReference>
<dbReference type="NCBIfam" id="TIGR00021">
    <property type="entry name" value="rpiA"/>
    <property type="match status" value="1"/>
</dbReference>
<feature type="binding site" evidence="4">
    <location>
        <begin position="88"/>
        <end position="91"/>
    </location>
    <ligand>
        <name>substrate</name>
    </ligand>
</feature>
<dbReference type="SUPFAM" id="SSF75445">
    <property type="entry name" value="D-ribose-5-phosphate isomerase (RpiA), lid domain"/>
    <property type="match status" value="1"/>
</dbReference>
<gene>
    <name evidence="4" type="primary">rpiA</name>
    <name evidence="5" type="ORF">EDC14_101052</name>
</gene>
<dbReference type="EC" id="5.3.1.6" evidence="4"/>
<dbReference type="Gene3D" id="3.30.70.260">
    <property type="match status" value="1"/>
</dbReference>
<dbReference type="PANTHER" id="PTHR11934:SF0">
    <property type="entry name" value="RIBOSE-5-PHOSPHATE ISOMERASE"/>
    <property type="match status" value="1"/>
</dbReference>
<dbReference type="GO" id="GO:0009052">
    <property type="term" value="P:pentose-phosphate shunt, non-oxidative branch"/>
    <property type="evidence" value="ECO:0007669"/>
    <property type="project" value="UniProtKB-UniRule"/>
</dbReference>
<dbReference type="CDD" id="cd01398">
    <property type="entry name" value="RPI_A"/>
    <property type="match status" value="1"/>
</dbReference>
<feature type="binding site" evidence="4">
    <location>
        <begin position="32"/>
        <end position="35"/>
    </location>
    <ligand>
        <name>substrate</name>
    </ligand>
</feature>
<dbReference type="AlphaFoldDB" id="A0A4R1RU33"/>
<evidence type="ECO:0000313" key="5">
    <source>
        <dbReference type="EMBL" id="TCL70063.1"/>
    </source>
</evidence>
<dbReference type="InterPro" id="IPR004788">
    <property type="entry name" value="Ribose5P_isomerase_type_A"/>
</dbReference>
<dbReference type="Pfam" id="PF06026">
    <property type="entry name" value="Rib_5-P_isom_A"/>
    <property type="match status" value="1"/>
</dbReference>
<dbReference type="EMBL" id="SLUN01000010">
    <property type="protein sequence ID" value="TCL70063.1"/>
    <property type="molecule type" value="Genomic_DNA"/>
</dbReference>
<feature type="active site" description="Proton acceptor" evidence="4">
    <location>
        <position position="110"/>
    </location>
</feature>
<dbReference type="PANTHER" id="PTHR11934">
    <property type="entry name" value="RIBOSE-5-PHOSPHATE ISOMERASE"/>
    <property type="match status" value="1"/>
</dbReference>
<dbReference type="SUPFAM" id="SSF100950">
    <property type="entry name" value="NagB/RpiA/CoA transferase-like"/>
    <property type="match status" value="1"/>
</dbReference>
<dbReference type="Gene3D" id="3.40.50.1360">
    <property type="match status" value="1"/>
</dbReference>
<dbReference type="FunFam" id="3.30.70.260:FF:000018">
    <property type="entry name" value="Ribose-5-phosphate isomerase A"/>
    <property type="match status" value="1"/>
</dbReference>
<keyword evidence="3 4" id="KW-0413">Isomerase</keyword>
<dbReference type="InterPro" id="IPR020672">
    <property type="entry name" value="Ribose5P_isomerase_typA_subgr"/>
</dbReference>
<accession>A0A4R1RU33</accession>
<evidence type="ECO:0000256" key="4">
    <source>
        <dbReference type="HAMAP-Rule" id="MF_00170"/>
    </source>
</evidence>
<dbReference type="InterPro" id="IPR037171">
    <property type="entry name" value="NagB/RpiA_transferase-like"/>
</dbReference>
<dbReference type="SMART" id="SM01134">
    <property type="entry name" value="DeoRC"/>
    <property type="match status" value="1"/>
</dbReference>
<reference evidence="5 6" key="1">
    <citation type="submission" date="2019-03" db="EMBL/GenBank/DDBJ databases">
        <title>Genomic Encyclopedia of Type Strains, Phase IV (KMG-IV): sequencing the most valuable type-strain genomes for metagenomic binning, comparative biology and taxonomic classification.</title>
        <authorList>
            <person name="Goeker M."/>
        </authorList>
    </citation>
    <scope>NUCLEOTIDE SEQUENCE [LARGE SCALE GENOMIC DNA]</scope>
    <source>
        <strain evidence="5 6">LX-B</strain>
    </source>
</reference>
<name>A0A4R1RU33_HYDET</name>
<protein>
    <recommendedName>
        <fullName evidence="4">Ribose-5-phosphate isomerase A</fullName>
        <ecNumber evidence="4">5.3.1.6</ecNumber>
    </recommendedName>
    <alternativeName>
        <fullName evidence="4">Phosphoriboisomerase A</fullName>
        <shortName evidence="4">PRI</shortName>
    </alternativeName>
</protein>
<organism evidence="5 6">
    <name type="scientific">Hydrogenispora ethanolica</name>
    <dbReference type="NCBI Taxonomy" id="1082276"/>
    <lineage>
        <taxon>Bacteria</taxon>
        <taxon>Bacillati</taxon>
        <taxon>Bacillota</taxon>
        <taxon>Hydrogenispora</taxon>
    </lineage>
</organism>
<evidence type="ECO:0000256" key="3">
    <source>
        <dbReference type="ARBA" id="ARBA00023235"/>
    </source>
</evidence>
<evidence type="ECO:0000256" key="1">
    <source>
        <dbReference type="ARBA" id="ARBA00001713"/>
    </source>
</evidence>
<dbReference type="OrthoDB" id="5870696at2"/>
<proteinExistence type="inferred from homology"/>
<dbReference type="FunFam" id="3.40.50.1360:FF:000001">
    <property type="entry name" value="Ribose-5-phosphate isomerase A"/>
    <property type="match status" value="1"/>
</dbReference>
<comment type="pathway">
    <text evidence="4">Carbohydrate degradation; pentose phosphate pathway; D-ribose 5-phosphate from D-ribulose 5-phosphate (non-oxidative stage): step 1/1.</text>
</comment>
<dbReference type="NCBIfam" id="NF001924">
    <property type="entry name" value="PRK00702.1"/>
    <property type="match status" value="1"/>
</dbReference>
<dbReference type="Proteomes" id="UP000295008">
    <property type="component" value="Unassembled WGS sequence"/>
</dbReference>
<dbReference type="UniPathway" id="UPA00115">
    <property type="reaction ID" value="UER00412"/>
</dbReference>
<feature type="binding site" evidence="4">
    <location>
        <begin position="101"/>
        <end position="104"/>
    </location>
    <ligand>
        <name>substrate</name>
    </ligand>
</feature>
<comment type="function">
    <text evidence="4">Catalyzes the reversible conversion of ribose-5-phosphate to ribulose 5-phosphate.</text>
</comment>
<comment type="catalytic activity">
    <reaction evidence="1 4">
        <text>aldehydo-D-ribose 5-phosphate = D-ribulose 5-phosphate</text>
        <dbReference type="Rhea" id="RHEA:14657"/>
        <dbReference type="ChEBI" id="CHEBI:58121"/>
        <dbReference type="ChEBI" id="CHEBI:58273"/>
        <dbReference type="EC" id="5.3.1.6"/>
    </reaction>
</comment>
<dbReference type="RefSeq" id="WP_132014152.1">
    <property type="nucleotide sequence ID" value="NZ_SLUN01000010.1"/>
</dbReference>
<evidence type="ECO:0000256" key="2">
    <source>
        <dbReference type="ARBA" id="ARBA00008088"/>
    </source>
</evidence>
<dbReference type="GO" id="GO:0004751">
    <property type="term" value="F:ribose-5-phosphate isomerase activity"/>
    <property type="evidence" value="ECO:0007669"/>
    <property type="project" value="UniProtKB-UniRule"/>
</dbReference>
<dbReference type="GO" id="GO:0006014">
    <property type="term" value="P:D-ribose metabolic process"/>
    <property type="evidence" value="ECO:0007669"/>
    <property type="project" value="TreeGrafter"/>
</dbReference>
<sequence>MKSAESNKELKRLVGVAAAGLVRDGMVCGIGTGSTVVFFIEELGRRVKEDKLRLTGVPTSFQSKLLCRKYNIPTLEIQDCAELDLAVDGADEVDPDLNAIKGGGAAHTREKVVAAMAREFVLIIDQSKRVERLGTAFPVPVEVIPSALQFVTARLRALGGEPELRMGVRKDGPVITDNGGMVLDVRFDPRTDLRRIDQELHVLPGVVETGLFYDLAKRALVGRADGMTVETLEKRA</sequence>
<evidence type="ECO:0000313" key="6">
    <source>
        <dbReference type="Proteomes" id="UP000295008"/>
    </source>
</evidence>
<comment type="caution">
    <text evidence="5">The sequence shown here is derived from an EMBL/GenBank/DDBJ whole genome shotgun (WGS) entry which is preliminary data.</text>
</comment>
<comment type="subunit">
    <text evidence="4">Homodimer.</text>
</comment>
<dbReference type="HAMAP" id="MF_00170">
    <property type="entry name" value="Rib_5P_isom_A"/>
    <property type="match status" value="1"/>
</dbReference>
<feature type="binding site" evidence="4">
    <location>
        <position position="128"/>
    </location>
    <ligand>
        <name>substrate</name>
    </ligand>
</feature>
<comment type="similarity">
    <text evidence="2 4">Belongs to the ribose 5-phosphate isomerase family.</text>
</comment>
<keyword evidence="6" id="KW-1185">Reference proteome</keyword>